<name>A0A1H6D8S7_9ACTN</name>
<evidence type="ECO:0000313" key="5">
    <source>
        <dbReference type="Proteomes" id="UP000236723"/>
    </source>
</evidence>
<dbReference type="AlphaFoldDB" id="A0A1H6D8S7"/>
<reference evidence="5" key="1">
    <citation type="submission" date="2016-10" db="EMBL/GenBank/DDBJ databases">
        <authorList>
            <person name="Varghese N."/>
            <person name="Submissions S."/>
        </authorList>
    </citation>
    <scope>NUCLEOTIDE SEQUENCE [LARGE SCALE GENOMIC DNA]</scope>
    <source>
        <strain evidence="5">DSM 43163</strain>
    </source>
</reference>
<dbReference type="SUPFAM" id="SSF46689">
    <property type="entry name" value="Homeodomain-like"/>
    <property type="match status" value="1"/>
</dbReference>
<dbReference type="InterPro" id="IPR009057">
    <property type="entry name" value="Homeodomain-like_sf"/>
</dbReference>
<dbReference type="Pfam" id="PF00440">
    <property type="entry name" value="TetR_N"/>
    <property type="match status" value="1"/>
</dbReference>
<feature type="DNA-binding region" description="H-T-H motif" evidence="2">
    <location>
        <begin position="37"/>
        <end position="56"/>
    </location>
</feature>
<dbReference type="InterPro" id="IPR041483">
    <property type="entry name" value="TetR_C_34"/>
</dbReference>
<dbReference type="InterPro" id="IPR001647">
    <property type="entry name" value="HTH_TetR"/>
</dbReference>
<gene>
    <name evidence="4" type="ORF">SAMN04489712_114105</name>
</gene>
<organism evidence="4 5">
    <name type="scientific">Thermomonospora echinospora</name>
    <dbReference type="NCBI Taxonomy" id="1992"/>
    <lineage>
        <taxon>Bacteria</taxon>
        <taxon>Bacillati</taxon>
        <taxon>Actinomycetota</taxon>
        <taxon>Actinomycetes</taxon>
        <taxon>Streptosporangiales</taxon>
        <taxon>Thermomonosporaceae</taxon>
        <taxon>Thermomonospora</taxon>
    </lineage>
</organism>
<protein>
    <submittedName>
        <fullName evidence="4">DNA-binding transcriptional regulator, AcrR family</fullName>
    </submittedName>
</protein>
<dbReference type="Gene3D" id="1.10.357.10">
    <property type="entry name" value="Tetracycline Repressor, domain 2"/>
    <property type="match status" value="1"/>
</dbReference>
<feature type="domain" description="HTH tetR-type" evidence="3">
    <location>
        <begin position="14"/>
        <end position="74"/>
    </location>
</feature>
<dbReference type="GO" id="GO:0003677">
    <property type="term" value="F:DNA binding"/>
    <property type="evidence" value="ECO:0007669"/>
    <property type="project" value="UniProtKB-UniRule"/>
</dbReference>
<accession>A0A1H6D8S7</accession>
<dbReference type="EMBL" id="FNVO01000014">
    <property type="protein sequence ID" value="SEG81642.1"/>
    <property type="molecule type" value="Genomic_DNA"/>
</dbReference>
<evidence type="ECO:0000259" key="3">
    <source>
        <dbReference type="PROSITE" id="PS50977"/>
    </source>
</evidence>
<dbReference type="OrthoDB" id="6637160at2"/>
<evidence type="ECO:0000313" key="4">
    <source>
        <dbReference type="EMBL" id="SEG81642.1"/>
    </source>
</evidence>
<evidence type="ECO:0000256" key="2">
    <source>
        <dbReference type="PROSITE-ProRule" id="PRU00335"/>
    </source>
</evidence>
<dbReference type="Pfam" id="PF17929">
    <property type="entry name" value="TetR_C_34"/>
    <property type="match status" value="1"/>
</dbReference>
<dbReference type="RefSeq" id="WP_103941450.1">
    <property type="nucleotide sequence ID" value="NZ_FNVO01000014.1"/>
</dbReference>
<evidence type="ECO:0000256" key="1">
    <source>
        <dbReference type="ARBA" id="ARBA00023125"/>
    </source>
</evidence>
<sequence>MTGFQRARSPEQQEERRRTILDTTAGMLAQMPAAKIGLNELSRQAGMAKSNVLRYFESREAILLELLDRAWSEWNSALPALLDAAIDPAAPVARRAEVYAQVYAVSLADRKVLCDLFSAQAGVLEHNVSPDVAARYKRAAAVNLTALTALTRHHLPELGDTTQQACAQILMATGAIWTHSRPSPAMLEAYAKDPALAALSMDFAPALQETVATLIAGTLSRAEPRDQPIGP</sequence>
<keyword evidence="5" id="KW-1185">Reference proteome</keyword>
<dbReference type="PROSITE" id="PS50977">
    <property type="entry name" value="HTH_TETR_2"/>
    <property type="match status" value="1"/>
</dbReference>
<proteinExistence type="predicted"/>
<keyword evidence="1 2" id="KW-0238">DNA-binding</keyword>
<dbReference type="Proteomes" id="UP000236723">
    <property type="component" value="Unassembled WGS sequence"/>
</dbReference>